<dbReference type="EMBL" id="JANPWB010000009">
    <property type="protein sequence ID" value="KAJ1155612.1"/>
    <property type="molecule type" value="Genomic_DNA"/>
</dbReference>
<reference evidence="1" key="1">
    <citation type="journal article" date="2022" name="bioRxiv">
        <title>Sequencing and chromosome-scale assembly of the giantPleurodeles waltlgenome.</title>
        <authorList>
            <person name="Brown T."/>
            <person name="Elewa A."/>
            <person name="Iarovenko S."/>
            <person name="Subramanian E."/>
            <person name="Araus A.J."/>
            <person name="Petzold A."/>
            <person name="Susuki M."/>
            <person name="Suzuki K.-i.T."/>
            <person name="Hayashi T."/>
            <person name="Toyoda A."/>
            <person name="Oliveira C."/>
            <person name="Osipova E."/>
            <person name="Leigh N.D."/>
            <person name="Simon A."/>
            <person name="Yun M.H."/>
        </authorList>
    </citation>
    <scope>NUCLEOTIDE SEQUENCE</scope>
    <source>
        <strain evidence="1">20211129_DDA</strain>
        <tissue evidence="1">Liver</tissue>
    </source>
</reference>
<keyword evidence="2" id="KW-1185">Reference proteome</keyword>
<evidence type="ECO:0000313" key="1">
    <source>
        <dbReference type="EMBL" id="KAJ1155612.1"/>
    </source>
</evidence>
<organism evidence="1 2">
    <name type="scientific">Pleurodeles waltl</name>
    <name type="common">Iberian ribbed newt</name>
    <dbReference type="NCBI Taxonomy" id="8319"/>
    <lineage>
        <taxon>Eukaryota</taxon>
        <taxon>Metazoa</taxon>
        <taxon>Chordata</taxon>
        <taxon>Craniata</taxon>
        <taxon>Vertebrata</taxon>
        <taxon>Euteleostomi</taxon>
        <taxon>Amphibia</taxon>
        <taxon>Batrachia</taxon>
        <taxon>Caudata</taxon>
        <taxon>Salamandroidea</taxon>
        <taxon>Salamandridae</taxon>
        <taxon>Pleurodelinae</taxon>
        <taxon>Pleurodeles</taxon>
    </lineage>
</organism>
<name>A0AAV7RVG6_PLEWA</name>
<dbReference type="AlphaFoldDB" id="A0AAV7RVG6"/>
<comment type="caution">
    <text evidence="1">The sequence shown here is derived from an EMBL/GenBank/DDBJ whole genome shotgun (WGS) entry which is preliminary data.</text>
</comment>
<gene>
    <name evidence="1" type="ORF">NDU88_008341</name>
</gene>
<proteinExistence type="predicted"/>
<evidence type="ECO:0000313" key="2">
    <source>
        <dbReference type="Proteomes" id="UP001066276"/>
    </source>
</evidence>
<dbReference type="Proteomes" id="UP001066276">
    <property type="component" value="Chromosome 5"/>
</dbReference>
<accession>A0AAV7RVG6</accession>
<sequence>MSGSPGRSPQTLSPLGHPGGCRTVVGHNLRRRRCLVCGVARAEAAWLTVKSCASPSKRTGNTASAGRQPTWGERPEAIGRCVTHRWRSLKGRVCPHLGRQQFWASAALCGPRPALCWMDKEPGTWESSSDLMLRGSAQQLGDWCSHPGTVAWRATGEIHSESDCRTPSPVQALRPA</sequence>
<protein>
    <submittedName>
        <fullName evidence="1">Uncharacterized protein</fullName>
    </submittedName>
</protein>